<evidence type="ECO:0000313" key="3">
    <source>
        <dbReference type="Proteomes" id="UP000606194"/>
    </source>
</evidence>
<dbReference type="EMBL" id="BMTL01000049">
    <property type="protein sequence ID" value="GGS26397.1"/>
    <property type="molecule type" value="Genomic_DNA"/>
</dbReference>
<keyword evidence="3" id="KW-1185">Reference proteome</keyword>
<reference evidence="2" key="2">
    <citation type="submission" date="2020-09" db="EMBL/GenBank/DDBJ databases">
        <authorList>
            <person name="Sun Q."/>
            <person name="Ohkuma M."/>
        </authorList>
    </citation>
    <scope>NUCLEOTIDE SEQUENCE</scope>
    <source>
        <strain evidence="2">JCM 4386</strain>
    </source>
</reference>
<accession>A0A918LBI3</accession>
<organism evidence="2 3">
    <name type="scientific">Streptomyces humidus</name>
    <dbReference type="NCBI Taxonomy" id="52259"/>
    <lineage>
        <taxon>Bacteria</taxon>
        <taxon>Bacillati</taxon>
        <taxon>Actinomycetota</taxon>
        <taxon>Actinomycetes</taxon>
        <taxon>Kitasatosporales</taxon>
        <taxon>Streptomycetaceae</taxon>
        <taxon>Streptomyces</taxon>
    </lineage>
</organism>
<feature type="compositionally biased region" description="Basic and acidic residues" evidence="1">
    <location>
        <begin position="63"/>
        <end position="75"/>
    </location>
</feature>
<evidence type="ECO:0000313" key="2">
    <source>
        <dbReference type="EMBL" id="GGS26397.1"/>
    </source>
</evidence>
<gene>
    <name evidence="2" type="ORF">GCM10010269_76250</name>
</gene>
<comment type="caution">
    <text evidence="2">The sequence shown here is derived from an EMBL/GenBank/DDBJ whole genome shotgun (WGS) entry which is preliminary data.</text>
</comment>
<dbReference type="Proteomes" id="UP000606194">
    <property type="component" value="Unassembled WGS sequence"/>
</dbReference>
<name>A0A918LBI3_9ACTN</name>
<dbReference type="AlphaFoldDB" id="A0A918LBI3"/>
<feature type="region of interest" description="Disordered" evidence="1">
    <location>
        <begin position="62"/>
        <end position="83"/>
    </location>
</feature>
<sequence>MAAEAAHAHAAAGAPARAVLRLECGRARLLTAALRTADTDLRRLRGTDPDLAERFRRAAARLHGLEHAAPPRDPEQGGSPPAP</sequence>
<proteinExistence type="predicted"/>
<dbReference type="RefSeq" id="WP_190153899.1">
    <property type="nucleotide sequence ID" value="NZ_BMTL01000049.1"/>
</dbReference>
<evidence type="ECO:0000256" key="1">
    <source>
        <dbReference type="SAM" id="MobiDB-lite"/>
    </source>
</evidence>
<protein>
    <submittedName>
        <fullName evidence="2">Uncharacterized protein</fullName>
    </submittedName>
</protein>
<reference evidence="2" key="1">
    <citation type="journal article" date="2014" name="Int. J. Syst. Evol. Microbiol.">
        <title>Complete genome sequence of Corynebacterium casei LMG S-19264T (=DSM 44701T), isolated from a smear-ripened cheese.</title>
        <authorList>
            <consortium name="US DOE Joint Genome Institute (JGI-PGF)"/>
            <person name="Walter F."/>
            <person name="Albersmeier A."/>
            <person name="Kalinowski J."/>
            <person name="Ruckert C."/>
        </authorList>
    </citation>
    <scope>NUCLEOTIDE SEQUENCE</scope>
    <source>
        <strain evidence="2">JCM 4386</strain>
    </source>
</reference>